<name>A0ACC2AU37_DIPCM</name>
<reference evidence="2" key="1">
    <citation type="journal article" date="2024" name="Proc. Natl. Acad. Sci. U.S.A.">
        <title>Extraordinary preservation of gene collinearity over three hundred million years revealed in homosporous lycophytes.</title>
        <authorList>
            <person name="Li C."/>
            <person name="Wickell D."/>
            <person name="Kuo L.Y."/>
            <person name="Chen X."/>
            <person name="Nie B."/>
            <person name="Liao X."/>
            <person name="Peng D."/>
            <person name="Ji J."/>
            <person name="Jenkins J."/>
            <person name="Williams M."/>
            <person name="Shu S."/>
            <person name="Plott C."/>
            <person name="Barry K."/>
            <person name="Rajasekar S."/>
            <person name="Grimwood J."/>
            <person name="Han X."/>
            <person name="Sun S."/>
            <person name="Hou Z."/>
            <person name="He W."/>
            <person name="Dai G."/>
            <person name="Sun C."/>
            <person name="Schmutz J."/>
            <person name="Leebens-Mack J.H."/>
            <person name="Li F.W."/>
            <person name="Wang L."/>
        </authorList>
    </citation>
    <scope>NUCLEOTIDE SEQUENCE [LARGE SCALE GENOMIC DNA]</scope>
    <source>
        <strain evidence="2">cv. PW_Plant_1</strain>
    </source>
</reference>
<dbReference type="EMBL" id="CM055110">
    <property type="protein sequence ID" value="KAJ7520757.1"/>
    <property type="molecule type" value="Genomic_DNA"/>
</dbReference>
<dbReference type="Proteomes" id="UP001162992">
    <property type="component" value="Chromosome 19"/>
</dbReference>
<organism evidence="1 2">
    <name type="scientific">Diphasiastrum complanatum</name>
    <name type="common">Issler's clubmoss</name>
    <name type="synonym">Lycopodium complanatum</name>
    <dbReference type="NCBI Taxonomy" id="34168"/>
    <lineage>
        <taxon>Eukaryota</taxon>
        <taxon>Viridiplantae</taxon>
        <taxon>Streptophyta</taxon>
        <taxon>Embryophyta</taxon>
        <taxon>Tracheophyta</taxon>
        <taxon>Lycopodiopsida</taxon>
        <taxon>Lycopodiales</taxon>
        <taxon>Lycopodiaceae</taxon>
        <taxon>Lycopodioideae</taxon>
        <taxon>Diphasiastrum</taxon>
    </lineage>
</organism>
<proteinExistence type="predicted"/>
<keyword evidence="2" id="KW-1185">Reference proteome</keyword>
<evidence type="ECO:0000313" key="1">
    <source>
        <dbReference type="EMBL" id="KAJ7520757.1"/>
    </source>
</evidence>
<sequence length="452" mass="49840">MGQGASALDRSGRGWSAGDNILDRSTGYLAAEYELGRKLGNGQFGVIRLCTNKHTGEEFACKSIQKSSLLSAEDVDDVRREIQVMKRVVGHPNIVELKAVYEDQDWVHLVMELCEGGELFDYITQNEEFSEQEAAQVCKILMDVLKHCHSRGVIHRDLKPENILLFKKKSLFPVKVADFGLAVNADHGQKFSGMAGSAYYIAPEVLKGDYGEEIDVWSAGVILYILLSGVPPFWDETEKGIFDAIRNGKLDLSSSPWPSMSAEVKDLLKGMLCPDVKQRLTPEQVSNHRWIRRHSGKDAEIPPNEISCSRDICKSAPSSPKSSTDSEIVTPLIGCTSSTEGTKTLAACLSDSTPPLEAKAYEIRLKDSDEPTRYAPAAPTKAAVENQQLAWSSRATKHTSSGAAELLATVFSGLEDMARSSRQQSTPVQIQKDCNFTMMNSSWQEETVMVDR</sequence>
<evidence type="ECO:0000313" key="2">
    <source>
        <dbReference type="Proteomes" id="UP001162992"/>
    </source>
</evidence>
<gene>
    <name evidence="1" type="ORF">O6H91_19G021900</name>
</gene>
<accession>A0ACC2AU37</accession>
<protein>
    <submittedName>
        <fullName evidence="1">Uncharacterized protein</fullName>
    </submittedName>
</protein>
<comment type="caution">
    <text evidence="1">The sequence shown here is derived from an EMBL/GenBank/DDBJ whole genome shotgun (WGS) entry which is preliminary data.</text>
</comment>